<evidence type="ECO:0000256" key="1">
    <source>
        <dbReference type="ARBA" id="ARBA00008226"/>
    </source>
</evidence>
<dbReference type="InterPro" id="IPR006195">
    <property type="entry name" value="aa-tRNA-synth_II"/>
</dbReference>
<dbReference type="EC" id="6.1.1.22" evidence="2"/>
<sequence length="433" mass="50501">MKESKYTTIEEALKKAATSVNLRGWVYRERKSNKFVFIVLRDESDIIQCVISKNKNPELFDKAGKLTIESSVKVSGELKKDERAPTGYEVSVSDLEIIQIAEPFPITEHQSPELLYDNRHLWLRSRKLTAVLKIRHTIVGAIHEFFRSRGYYEFDAPIFQPSMSEGGATLFEVKYFKDIVYLSQSWQLYAEAGIFSLGKIYNMSPTFRAEKSKTSRHLSEFWMAEMEAAWMELDEVIEVAKDEIRFIVLEVLKHNKKELEILKRDVKQLEHYSNAEYPTIKYREALNILNNNYQMNVPWGKDLRTLEEAKIADHFKVPVVITHYPTEIMGFYKPPDKENPKEALCFDMLAPEGYCEIIGGSERSLLVKNMMERLRKEGENPETYDWYFDLRRYGSVPHCGYGVGVERVVSWICRLDNIKDAIPFPRTMLRKTP</sequence>
<reference evidence="9" key="1">
    <citation type="journal article" date="2015" name="Nature">
        <title>Complex archaea that bridge the gap between prokaryotes and eukaryotes.</title>
        <authorList>
            <person name="Spang A."/>
            <person name="Saw J.H."/>
            <person name="Jorgensen S.L."/>
            <person name="Zaremba-Niedzwiedzka K."/>
            <person name="Martijn J."/>
            <person name="Lind A.E."/>
            <person name="van Eijk R."/>
            <person name="Schleper C."/>
            <person name="Guy L."/>
            <person name="Ettema T.J."/>
        </authorList>
    </citation>
    <scope>NUCLEOTIDE SEQUENCE</scope>
</reference>
<feature type="domain" description="Aminoacyl-transfer RNA synthetases class-II family profile" evidence="8">
    <location>
        <begin position="132"/>
        <end position="423"/>
    </location>
</feature>
<dbReference type="InterPro" id="IPR012340">
    <property type="entry name" value="NA-bd_OB-fold"/>
</dbReference>
<evidence type="ECO:0000256" key="5">
    <source>
        <dbReference type="ARBA" id="ARBA00022840"/>
    </source>
</evidence>
<dbReference type="PROSITE" id="PS50862">
    <property type="entry name" value="AA_TRNA_LIGASE_II"/>
    <property type="match status" value="1"/>
</dbReference>
<dbReference type="Pfam" id="PF01336">
    <property type="entry name" value="tRNA_anti-codon"/>
    <property type="match status" value="1"/>
</dbReference>
<evidence type="ECO:0000256" key="2">
    <source>
        <dbReference type="ARBA" id="ARBA00012816"/>
    </source>
</evidence>
<dbReference type="InterPro" id="IPR004522">
    <property type="entry name" value="Asn-tRNA-ligase"/>
</dbReference>
<evidence type="ECO:0000256" key="7">
    <source>
        <dbReference type="ARBA" id="ARBA00023146"/>
    </source>
</evidence>
<dbReference type="GO" id="GO:0004816">
    <property type="term" value="F:asparagine-tRNA ligase activity"/>
    <property type="evidence" value="ECO:0007669"/>
    <property type="project" value="UniProtKB-EC"/>
</dbReference>
<dbReference type="NCBIfam" id="TIGR00457">
    <property type="entry name" value="asnS"/>
    <property type="match status" value="1"/>
</dbReference>
<comment type="caution">
    <text evidence="9">The sequence shown here is derived from an EMBL/GenBank/DDBJ whole genome shotgun (WGS) entry which is preliminary data.</text>
</comment>
<dbReference type="InterPro" id="IPR004365">
    <property type="entry name" value="NA-bd_OB_tRNA"/>
</dbReference>
<dbReference type="SUPFAM" id="SSF55681">
    <property type="entry name" value="Class II aaRS and biotin synthetases"/>
    <property type="match status" value="1"/>
</dbReference>
<protein>
    <recommendedName>
        <fullName evidence="2">asparagine--tRNA ligase</fullName>
        <ecNumber evidence="2">6.1.1.22</ecNumber>
    </recommendedName>
</protein>
<dbReference type="PANTHER" id="PTHR22594">
    <property type="entry name" value="ASPARTYL/LYSYL-TRNA SYNTHETASE"/>
    <property type="match status" value="1"/>
</dbReference>
<dbReference type="GO" id="GO:0003676">
    <property type="term" value="F:nucleic acid binding"/>
    <property type="evidence" value="ECO:0007669"/>
    <property type="project" value="InterPro"/>
</dbReference>
<evidence type="ECO:0000256" key="3">
    <source>
        <dbReference type="ARBA" id="ARBA00022598"/>
    </source>
</evidence>
<keyword evidence="7" id="KW-0030">Aminoacyl-tRNA synthetase</keyword>
<evidence type="ECO:0000256" key="6">
    <source>
        <dbReference type="ARBA" id="ARBA00022917"/>
    </source>
</evidence>
<organism evidence="9">
    <name type="scientific">marine sediment metagenome</name>
    <dbReference type="NCBI Taxonomy" id="412755"/>
    <lineage>
        <taxon>unclassified sequences</taxon>
        <taxon>metagenomes</taxon>
        <taxon>ecological metagenomes</taxon>
    </lineage>
</organism>
<dbReference type="AlphaFoldDB" id="A0A0F9RGQ8"/>
<dbReference type="NCBIfam" id="NF003037">
    <property type="entry name" value="PRK03932.1"/>
    <property type="match status" value="1"/>
</dbReference>
<dbReference type="GO" id="GO:0005524">
    <property type="term" value="F:ATP binding"/>
    <property type="evidence" value="ECO:0007669"/>
    <property type="project" value="UniProtKB-KW"/>
</dbReference>
<dbReference type="InterPro" id="IPR002312">
    <property type="entry name" value="Asp/Asn-tRNA-synth_IIb"/>
</dbReference>
<dbReference type="PANTHER" id="PTHR22594:SF34">
    <property type="entry name" value="ASPARAGINE--TRNA LIGASE, MITOCHONDRIAL-RELATED"/>
    <property type="match status" value="1"/>
</dbReference>
<evidence type="ECO:0000259" key="8">
    <source>
        <dbReference type="PROSITE" id="PS50862"/>
    </source>
</evidence>
<name>A0A0F9RGQ8_9ZZZZ</name>
<keyword evidence="4" id="KW-0547">Nucleotide-binding</keyword>
<dbReference type="EMBL" id="LAZR01001198">
    <property type="protein sequence ID" value="KKN48877.1"/>
    <property type="molecule type" value="Genomic_DNA"/>
</dbReference>
<proteinExistence type="inferred from homology"/>
<evidence type="ECO:0000256" key="4">
    <source>
        <dbReference type="ARBA" id="ARBA00022741"/>
    </source>
</evidence>
<dbReference type="Pfam" id="PF00152">
    <property type="entry name" value="tRNA-synt_2"/>
    <property type="match status" value="1"/>
</dbReference>
<keyword evidence="6" id="KW-0648">Protein biosynthesis</keyword>
<dbReference type="PRINTS" id="PR01042">
    <property type="entry name" value="TRNASYNTHASP"/>
</dbReference>
<evidence type="ECO:0000313" key="9">
    <source>
        <dbReference type="EMBL" id="KKN48877.1"/>
    </source>
</evidence>
<dbReference type="GO" id="GO:0006421">
    <property type="term" value="P:asparaginyl-tRNA aminoacylation"/>
    <property type="evidence" value="ECO:0007669"/>
    <property type="project" value="InterPro"/>
</dbReference>
<comment type="similarity">
    <text evidence="1">Belongs to the class-II aminoacyl-tRNA synthetase family.</text>
</comment>
<dbReference type="Gene3D" id="3.30.930.10">
    <property type="entry name" value="Bira Bifunctional Protein, Domain 2"/>
    <property type="match status" value="1"/>
</dbReference>
<dbReference type="InterPro" id="IPR045864">
    <property type="entry name" value="aa-tRNA-synth_II/BPL/LPL"/>
</dbReference>
<accession>A0A0F9RGQ8</accession>
<dbReference type="SUPFAM" id="SSF50249">
    <property type="entry name" value="Nucleic acid-binding proteins"/>
    <property type="match status" value="1"/>
</dbReference>
<dbReference type="InterPro" id="IPR004364">
    <property type="entry name" value="Aa-tRNA-synt_II"/>
</dbReference>
<dbReference type="Gene3D" id="2.40.50.140">
    <property type="entry name" value="Nucleic acid-binding proteins"/>
    <property type="match status" value="1"/>
</dbReference>
<gene>
    <name evidence="9" type="ORF">LCGC14_0648500</name>
</gene>
<keyword evidence="3" id="KW-0436">Ligase</keyword>
<keyword evidence="5" id="KW-0067">ATP-binding</keyword>